<name>C9RFC6_METVM</name>
<keyword evidence="9" id="KW-1185">Reference proteome</keyword>
<protein>
    <submittedName>
        <fullName evidence="8">DEAD/DEAH box helicase domain protein</fullName>
    </submittedName>
</protein>
<evidence type="ECO:0000313" key="9">
    <source>
        <dbReference type="Proteomes" id="UP000002063"/>
    </source>
</evidence>
<sequence length="816" mass="93692">MIDVLILRKPKKKKDEIEIVKISDEIEEGIPIKSNQKIYANYKKIGDKYKLYRCRIGDKLIQPSKVLDLLRSEDLFLLKDSKDIEDVLKSNNLKFKYIELCPFCLLKSVYKRLTKNNKCRYGNLTICLECGIEEIKQEVKIDDEFIKKFLKRFKDVDKVLSLLRIKNPLDNPELTRYDIIMGSEEDNIENYKVDDLNIPEELKNIIKSRGIKELLPVQTLSVKAGLLENRDLLVVSATSSGKTLIGELAGIKNLIEGKGKFIFLVPLVALANQKYAEFKERYEKLGFKVSLRVGLGRIGKKPDINTSIDADIIVGTYEGIDYLIRTGKLKDVGTVVIDEIHSLNLEERGARLDGLIGRLRFLHKNAQKIYLSATIGNPKFLAKELNSRLVLYSGRPVPLERHIIFCKNEFSKINIIKDIVRREWQNISKFGYRGQCLIFTYSRKRAERLARALRSKGIKAEFYHGGMEYLKRRKVEEDFAKQKIQCVVTTAALSAGVDFPASTVILESLAMGADWLNPAEFQQMCGRAGRKGMHEIGKVYLLVEIGRKYHAKMENTEDEIAFKLLNAVPEDVLVEFSEDEEEEQILATVSSGIDNIKDIDKVPYLGRTFSLQTILKNLEKYGMIYKRECNKVKLTSYGKAVAISFLYPKIAEKIKKGIIENKNIIKLIAEIMPFENVYLSNNLKTKLSKILNINIPSRFFDALEIIKESMEKIKDKKLKEDLTVIIMEFEGVEVEEKILEMIINLRTAGRTPGQISKILHEDLNIQTYSGDIYYYLEQLLNLLDAIERISSIFNKKYAEKVKTLKEKIENPNFKGR</sequence>
<dbReference type="Proteomes" id="UP000002063">
    <property type="component" value="Chromosome"/>
</dbReference>
<dbReference type="Gene3D" id="1.10.3380.30">
    <property type="match status" value="1"/>
</dbReference>
<dbReference type="GO" id="GO:0016787">
    <property type="term" value="F:hydrolase activity"/>
    <property type="evidence" value="ECO:0007669"/>
    <property type="project" value="UniProtKB-KW"/>
</dbReference>
<dbReference type="HOGENOM" id="CLU_010611_0_0_2"/>
<keyword evidence="3 8" id="KW-0347">Helicase</keyword>
<dbReference type="SUPFAM" id="SSF52540">
    <property type="entry name" value="P-loop containing nucleoside triphosphate hydrolases"/>
    <property type="match status" value="1"/>
</dbReference>
<dbReference type="InterPro" id="IPR011545">
    <property type="entry name" value="DEAD/DEAH_box_helicase_dom"/>
</dbReference>
<dbReference type="STRING" id="579137.Metvu_0418"/>
<dbReference type="InterPro" id="IPR027417">
    <property type="entry name" value="P-loop_NTPase"/>
</dbReference>
<dbReference type="InterPro" id="IPR001650">
    <property type="entry name" value="Helicase_C-like"/>
</dbReference>
<dbReference type="Gene3D" id="3.40.50.300">
    <property type="entry name" value="P-loop containing nucleotide triphosphate hydrolases"/>
    <property type="match status" value="2"/>
</dbReference>
<dbReference type="Pfam" id="PF00271">
    <property type="entry name" value="Helicase_C"/>
    <property type="match status" value="1"/>
</dbReference>
<dbReference type="InterPro" id="IPR050474">
    <property type="entry name" value="Hel308_SKI2-like"/>
</dbReference>
<accession>C9RFC6</accession>
<dbReference type="InterPro" id="IPR014001">
    <property type="entry name" value="Helicase_ATP-bd"/>
</dbReference>
<evidence type="ECO:0000256" key="3">
    <source>
        <dbReference type="ARBA" id="ARBA00022806"/>
    </source>
</evidence>
<dbReference type="Pfam" id="PF00270">
    <property type="entry name" value="DEAD"/>
    <property type="match status" value="1"/>
</dbReference>
<feature type="domain" description="Helicase C-terminal" evidence="7">
    <location>
        <begin position="398"/>
        <end position="587"/>
    </location>
</feature>
<feature type="domain" description="Rhodanese" evidence="5">
    <location>
        <begin position="445"/>
        <end position="478"/>
    </location>
</feature>
<dbReference type="PROSITE" id="PS50206">
    <property type="entry name" value="RHODANESE_3"/>
    <property type="match status" value="1"/>
</dbReference>
<dbReference type="AlphaFoldDB" id="C9RFC6"/>
<dbReference type="Pfam" id="PF19131">
    <property type="entry name" value="DUF5814"/>
    <property type="match status" value="1"/>
</dbReference>
<dbReference type="SMART" id="SM00490">
    <property type="entry name" value="HELICc"/>
    <property type="match status" value="1"/>
</dbReference>
<dbReference type="PROSITE" id="PS51192">
    <property type="entry name" value="HELICASE_ATP_BIND_1"/>
    <property type="match status" value="1"/>
</dbReference>
<evidence type="ECO:0000313" key="8">
    <source>
        <dbReference type="EMBL" id="ACX72278.1"/>
    </source>
</evidence>
<dbReference type="EMBL" id="CP001787">
    <property type="protein sequence ID" value="ACX72278.1"/>
    <property type="molecule type" value="Genomic_DNA"/>
</dbReference>
<dbReference type="InterPro" id="IPR043852">
    <property type="entry name" value="DUF5814"/>
</dbReference>
<keyword evidence="2" id="KW-0378">Hydrolase</keyword>
<dbReference type="GO" id="GO:0005524">
    <property type="term" value="F:ATP binding"/>
    <property type="evidence" value="ECO:0007669"/>
    <property type="project" value="UniProtKB-KW"/>
</dbReference>
<gene>
    <name evidence="8" type="ordered locus">Metvu_0418</name>
</gene>
<dbReference type="PANTHER" id="PTHR47961:SF1">
    <property type="entry name" value="ATP-DEPENDENT HELICASE MJ1401-RELATED"/>
    <property type="match status" value="1"/>
</dbReference>
<dbReference type="GO" id="GO:0003676">
    <property type="term" value="F:nucleic acid binding"/>
    <property type="evidence" value="ECO:0007669"/>
    <property type="project" value="InterPro"/>
</dbReference>
<evidence type="ECO:0000256" key="2">
    <source>
        <dbReference type="ARBA" id="ARBA00022801"/>
    </source>
</evidence>
<keyword evidence="1" id="KW-0547">Nucleotide-binding</keyword>
<dbReference type="GO" id="GO:0004386">
    <property type="term" value="F:helicase activity"/>
    <property type="evidence" value="ECO:0007669"/>
    <property type="project" value="UniProtKB-KW"/>
</dbReference>
<keyword evidence="4" id="KW-0067">ATP-binding</keyword>
<dbReference type="PANTHER" id="PTHR47961">
    <property type="entry name" value="DNA POLYMERASE THETA, PUTATIVE (AFU_ORTHOLOGUE AFUA_1G05260)-RELATED"/>
    <property type="match status" value="1"/>
</dbReference>
<dbReference type="SMART" id="SM00487">
    <property type="entry name" value="DEXDc"/>
    <property type="match status" value="1"/>
</dbReference>
<evidence type="ECO:0000256" key="4">
    <source>
        <dbReference type="ARBA" id="ARBA00022840"/>
    </source>
</evidence>
<proteinExistence type="predicted"/>
<organism evidence="8 9">
    <name type="scientific">Methanocaldococcus vulcanius (strain ATCC 700851 / DSM 12094 / M7)</name>
    <name type="common">Methanococcus vulcanius</name>
    <dbReference type="NCBI Taxonomy" id="579137"/>
    <lineage>
        <taxon>Archaea</taxon>
        <taxon>Methanobacteriati</taxon>
        <taxon>Methanobacteriota</taxon>
        <taxon>Methanomada group</taxon>
        <taxon>Methanococci</taxon>
        <taxon>Methanococcales</taxon>
        <taxon>Methanocaldococcaceae</taxon>
        <taxon>Methanocaldococcus</taxon>
    </lineage>
</organism>
<dbReference type="KEGG" id="mvu:Metvu_0418"/>
<evidence type="ECO:0000259" key="5">
    <source>
        <dbReference type="PROSITE" id="PS50206"/>
    </source>
</evidence>
<feature type="domain" description="Helicase ATP-binding" evidence="6">
    <location>
        <begin position="223"/>
        <end position="393"/>
    </location>
</feature>
<dbReference type="eggNOG" id="arCOG00554">
    <property type="taxonomic scope" value="Archaea"/>
</dbReference>
<dbReference type="GO" id="GO:0140097">
    <property type="term" value="F:catalytic activity, acting on DNA"/>
    <property type="evidence" value="ECO:0007669"/>
    <property type="project" value="UniProtKB-ARBA"/>
</dbReference>
<reference evidence="8" key="1">
    <citation type="submission" date="2009-10" db="EMBL/GenBank/DDBJ databases">
        <title>Complete sequence of chromosome of Methanocaldococcus vulcanius M7.</title>
        <authorList>
            <consortium name="US DOE Joint Genome Institute"/>
            <person name="Lucas S."/>
            <person name="Copeland A."/>
            <person name="Lapidus A."/>
            <person name="Glavina del Rio T."/>
            <person name="Dalin E."/>
            <person name="Tice H."/>
            <person name="Bruce D."/>
            <person name="Goodwin L."/>
            <person name="Pitluck S."/>
            <person name="Lcollab F.I."/>
            <person name="Brettin T."/>
            <person name="Detter J.C."/>
            <person name="Han C."/>
            <person name="Tapia R."/>
            <person name="Kuske C.R."/>
            <person name="Schmutz J."/>
            <person name="Larimer F."/>
            <person name="Land M."/>
            <person name="Hauser L."/>
            <person name="Kyrpides N."/>
            <person name="Ovchinikova G."/>
            <person name="Sieprawska-Lupa M."/>
            <person name="Whitman W.B."/>
            <person name="Woyke T."/>
        </authorList>
    </citation>
    <scope>NUCLEOTIDE SEQUENCE [LARGE SCALE GENOMIC DNA]</scope>
    <source>
        <strain evidence="8">M7</strain>
    </source>
</reference>
<dbReference type="CDD" id="cd18795">
    <property type="entry name" value="SF2_C_Ski2"/>
    <property type="match status" value="1"/>
</dbReference>
<evidence type="ECO:0000259" key="7">
    <source>
        <dbReference type="PROSITE" id="PS51194"/>
    </source>
</evidence>
<dbReference type="PROSITE" id="PS51194">
    <property type="entry name" value="HELICASE_CTER"/>
    <property type="match status" value="1"/>
</dbReference>
<evidence type="ECO:0000259" key="6">
    <source>
        <dbReference type="PROSITE" id="PS51192"/>
    </source>
</evidence>
<dbReference type="InterPro" id="IPR001763">
    <property type="entry name" value="Rhodanese-like_dom"/>
</dbReference>
<evidence type="ECO:0000256" key="1">
    <source>
        <dbReference type="ARBA" id="ARBA00022741"/>
    </source>
</evidence>
<dbReference type="eggNOG" id="arCOG03143">
    <property type="taxonomic scope" value="Archaea"/>
</dbReference>